<evidence type="ECO:0000313" key="8">
    <source>
        <dbReference type="EMBL" id="GAA1610758.1"/>
    </source>
</evidence>
<evidence type="ECO:0000256" key="6">
    <source>
        <dbReference type="SAM" id="Phobius"/>
    </source>
</evidence>
<dbReference type="InterPro" id="IPR050189">
    <property type="entry name" value="MFS_Efflux_Transporters"/>
</dbReference>
<dbReference type="Pfam" id="PF07690">
    <property type="entry name" value="MFS_1"/>
    <property type="match status" value="1"/>
</dbReference>
<feature type="transmembrane region" description="Helical" evidence="6">
    <location>
        <begin position="252"/>
        <end position="272"/>
    </location>
</feature>
<dbReference type="Gene3D" id="1.20.1250.20">
    <property type="entry name" value="MFS general substrate transporter like domains"/>
    <property type="match status" value="2"/>
</dbReference>
<dbReference type="CDD" id="cd17324">
    <property type="entry name" value="MFS_NepI_like"/>
    <property type="match status" value="1"/>
</dbReference>
<feature type="transmembrane region" description="Helical" evidence="6">
    <location>
        <begin position="40"/>
        <end position="59"/>
    </location>
</feature>
<evidence type="ECO:0000256" key="2">
    <source>
        <dbReference type="ARBA" id="ARBA00022475"/>
    </source>
</evidence>
<dbReference type="SUPFAM" id="SSF103473">
    <property type="entry name" value="MFS general substrate transporter"/>
    <property type="match status" value="1"/>
</dbReference>
<dbReference type="PROSITE" id="PS50850">
    <property type="entry name" value="MFS"/>
    <property type="match status" value="1"/>
</dbReference>
<keyword evidence="9" id="KW-1185">Reference proteome</keyword>
<comment type="caution">
    <text evidence="8">The sequence shown here is derived from an EMBL/GenBank/DDBJ whole genome shotgun (WGS) entry which is preliminary data.</text>
</comment>
<evidence type="ECO:0000259" key="7">
    <source>
        <dbReference type="PROSITE" id="PS50850"/>
    </source>
</evidence>
<feature type="transmembrane region" description="Helical" evidence="6">
    <location>
        <begin position="307"/>
        <end position="327"/>
    </location>
</feature>
<dbReference type="EMBL" id="BAAAMU010000002">
    <property type="protein sequence ID" value="GAA1610758.1"/>
    <property type="molecule type" value="Genomic_DNA"/>
</dbReference>
<dbReference type="NCBIfam" id="NF033135">
    <property type="entry name" value="cmx_cmrA"/>
    <property type="match status" value="1"/>
</dbReference>
<evidence type="ECO:0000256" key="4">
    <source>
        <dbReference type="ARBA" id="ARBA00022989"/>
    </source>
</evidence>
<name>A0ABN2ELB4_9ACTN</name>
<feature type="transmembrane region" description="Helical" evidence="6">
    <location>
        <begin position="102"/>
        <end position="124"/>
    </location>
</feature>
<proteinExistence type="predicted"/>
<dbReference type="PANTHER" id="PTHR43124:SF3">
    <property type="entry name" value="CHLORAMPHENICOL EFFLUX PUMP RV0191"/>
    <property type="match status" value="1"/>
</dbReference>
<feature type="transmembrane region" description="Helical" evidence="6">
    <location>
        <begin position="339"/>
        <end position="361"/>
    </location>
</feature>
<evidence type="ECO:0000256" key="3">
    <source>
        <dbReference type="ARBA" id="ARBA00022692"/>
    </source>
</evidence>
<feature type="transmembrane region" description="Helical" evidence="6">
    <location>
        <begin position="220"/>
        <end position="240"/>
    </location>
</feature>
<dbReference type="RefSeq" id="WP_346101079.1">
    <property type="nucleotide sequence ID" value="NZ_BAAAMU010000002.1"/>
</dbReference>
<accession>A0ABN2ELB4</accession>
<feature type="domain" description="Major facilitator superfamily (MFS) profile" evidence="7">
    <location>
        <begin position="4"/>
        <end position="397"/>
    </location>
</feature>
<keyword evidence="3 6" id="KW-0812">Transmembrane</keyword>
<evidence type="ECO:0000256" key="1">
    <source>
        <dbReference type="ARBA" id="ARBA00004651"/>
    </source>
</evidence>
<dbReference type="InterPro" id="IPR020846">
    <property type="entry name" value="MFS_dom"/>
</dbReference>
<feature type="transmembrane region" description="Helical" evidence="6">
    <location>
        <begin position="373"/>
        <end position="395"/>
    </location>
</feature>
<keyword evidence="2" id="KW-1003">Cell membrane</keyword>
<evidence type="ECO:0000256" key="5">
    <source>
        <dbReference type="ARBA" id="ARBA00023136"/>
    </source>
</evidence>
<organism evidence="8 9">
    <name type="scientific">Nonomuraea maheshkhaliensis</name>
    <dbReference type="NCBI Taxonomy" id="419590"/>
    <lineage>
        <taxon>Bacteria</taxon>
        <taxon>Bacillati</taxon>
        <taxon>Actinomycetota</taxon>
        <taxon>Actinomycetes</taxon>
        <taxon>Streptosporangiales</taxon>
        <taxon>Streptosporangiaceae</taxon>
        <taxon>Nonomuraea</taxon>
    </lineage>
</organism>
<feature type="transmembrane region" description="Helical" evidence="6">
    <location>
        <begin position="71"/>
        <end position="96"/>
    </location>
</feature>
<protein>
    <submittedName>
        <fullName evidence="8">MFS transporter</fullName>
    </submittedName>
</protein>
<feature type="transmembrane region" description="Helical" evidence="6">
    <location>
        <begin position="131"/>
        <end position="152"/>
    </location>
</feature>
<dbReference type="PANTHER" id="PTHR43124">
    <property type="entry name" value="PURINE EFFLUX PUMP PBUE"/>
    <property type="match status" value="1"/>
</dbReference>
<keyword evidence="5 6" id="KW-0472">Membrane</keyword>
<dbReference type="InterPro" id="IPR011701">
    <property type="entry name" value="MFS"/>
</dbReference>
<feature type="transmembrane region" description="Helical" evidence="6">
    <location>
        <begin position="284"/>
        <end position="301"/>
    </location>
</feature>
<comment type="subcellular location">
    <subcellularLocation>
        <location evidence="1">Cell membrane</location>
        <topology evidence="1">Multi-pass membrane protein</topology>
    </subcellularLocation>
</comment>
<feature type="transmembrane region" description="Helical" evidence="6">
    <location>
        <begin position="158"/>
        <end position="178"/>
    </location>
</feature>
<gene>
    <name evidence="8" type="ORF">GCM10009733_003590</name>
</gene>
<dbReference type="Proteomes" id="UP001500064">
    <property type="component" value="Unassembled WGS sequence"/>
</dbReference>
<keyword evidence="4 6" id="KW-1133">Transmembrane helix</keyword>
<evidence type="ECO:0000313" key="9">
    <source>
        <dbReference type="Proteomes" id="UP001500064"/>
    </source>
</evidence>
<dbReference type="InterPro" id="IPR036259">
    <property type="entry name" value="MFS_trans_sf"/>
</dbReference>
<sequence>MPLAVYILGLSIFAQGTSELMLAGLIPVLSDDLGVSVPEAGLLISAFAMGMLVGAPVLAIATSRWPRRTVLLAFTAIFVLTHVVAALTSSYGVLFATRVAGAFVYAGFWAVAASTAIGLVPVNARARAMSVLAGGLTVATVLGLSAGTMIGQHLGWRAAFWTVAAMSALAGIGVFVTIPGGRPRPATKQPTTPGAVADAAPGPVSGVVAELRALARPALWLAYATTAITTAALLASFSYLSALLIGTTGLDAAWVPAVLALYGVGSLIGITIGGRIADARPFPLLYAGITGVILTSAALAVSATTALIAIPLIFLLGAFGFGTNPALNARPFALARNAPTLAAAVNVSAFNVGITVGPWLGGLAIGAGLGYASVAWIGAAIGVAALGSVVLAAALHRRVPVTQETAGAGPVRSAV</sequence>
<reference evidence="8 9" key="1">
    <citation type="journal article" date="2019" name="Int. J. Syst. Evol. Microbiol.">
        <title>The Global Catalogue of Microorganisms (GCM) 10K type strain sequencing project: providing services to taxonomists for standard genome sequencing and annotation.</title>
        <authorList>
            <consortium name="The Broad Institute Genomics Platform"/>
            <consortium name="The Broad Institute Genome Sequencing Center for Infectious Disease"/>
            <person name="Wu L."/>
            <person name="Ma J."/>
        </authorList>
    </citation>
    <scope>NUCLEOTIDE SEQUENCE [LARGE SCALE GENOMIC DNA]</scope>
    <source>
        <strain evidence="8 9">JCM 13929</strain>
    </source>
</reference>